<dbReference type="GO" id="GO:0008757">
    <property type="term" value="F:S-adenosylmethionine-dependent methyltransferase activity"/>
    <property type="evidence" value="ECO:0007669"/>
    <property type="project" value="InterPro"/>
</dbReference>
<organism evidence="2 3">
    <name type="scientific">Planktomarina temperata RCA23</name>
    <dbReference type="NCBI Taxonomy" id="666509"/>
    <lineage>
        <taxon>Bacteria</taxon>
        <taxon>Pseudomonadati</taxon>
        <taxon>Pseudomonadota</taxon>
        <taxon>Alphaproteobacteria</taxon>
        <taxon>Rhodobacterales</taxon>
        <taxon>Paracoccaceae</taxon>
        <taxon>Planktomarina</taxon>
    </lineage>
</organism>
<reference evidence="2 3" key="1">
    <citation type="journal article" date="2014" name="ISME J.">
        <title>Adaptation of an abundant Roseobacter RCA organism to pelagic systems revealed by genomic and transcriptomic analyses.</title>
        <authorList>
            <person name="Voget S."/>
            <person name="Wemheuer B."/>
            <person name="Brinkhoff T."/>
            <person name="Vollmers J."/>
            <person name="Dietrich S."/>
            <person name="Giebel H.A."/>
            <person name="Beardsley C."/>
            <person name="Sardemann C."/>
            <person name="Bakenhus I."/>
            <person name="Billerbeck S."/>
            <person name="Daniel R."/>
            <person name="Simon M."/>
        </authorList>
    </citation>
    <scope>NUCLEOTIDE SEQUENCE [LARGE SCALE GENOMIC DNA]</scope>
    <source>
        <strain evidence="2 3">RCA23</strain>
    </source>
</reference>
<gene>
    <name evidence="2" type="ORF">RCA23_c20960</name>
</gene>
<dbReference type="SUPFAM" id="SSF53335">
    <property type="entry name" value="S-adenosyl-L-methionine-dependent methyltransferases"/>
    <property type="match status" value="1"/>
</dbReference>
<dbReference type="RefSeq" id="WP_044050311.1">
    <property type="nucleotide sequence ID" value="NZ_CP003984.1"/>
</dbReference>
<sequence length="253" mass="28372">MHLDVRELRAFYYRSFLGRSVQATIREQVLRLWPQARHEAVLGYGFAAPLLRPYLSSARRVTALMPARQGVMHWPPGLPNCSVLCEETRWPVETGSIDKLLVLHGLDTSEHAAAVLEECYRVLAPAGRAIFIVPNRASLWARREGTPFSFARPYTAGQLESRLKWHGFLPEYHVTALYQPPWSGPFWRRMSGPIERIGQTIPAWRGGGVLILEVSKQVPRPRRPGLGQIISRPLGLLEGIKAADPISAQSGNL</sequence>
<dbReference type="KEGG" id="ptp:RCA23_c20960"/>
<dbReference type="Gene3D" id="3.40.50.150">
    <property type="entry name" value="Vaccinia Virus protein VP39"/>
    <property type="match status" value="1"/>
</dbReference>
<feature type="domain" description="Methyltransferase type 11" evidence="1">
    <location>
        <begin position="84"/>
        <end position="131"/>
    </location>
</feature>
<evidence type="ECO:0000259" key="1">
    <source>
        <dbReference type="Pfam" id="PF08241"/>
    </source>
</evidence>
<protein>
    <recommendedName>
        <fullName evidence="1">Methyltransferase type 11 domain-containing protein</fullName>
    </recommendedName>
</protein>
<proteinExistence type="predicted"/>
<keyword evidence="3" id="KW-1185">Reference proteome</keyword>
<dbReference type="EMBL" id="CP003984">
    <property type="protein sequence ID" value="AII87627.1"/>
    <property type="molecule type" value="Genomic_DNA"/>
</dbReference>
<dbReference type="Pfam" id="PF08241">
    <property type="entry name" value="Methyltransf_11"/>
    <property type="match status" value="1"/>
</dbReference>
<dbReference type="InterPro" id="IPR013216">
    <property type="entry name" value="Methyltransf_11"/>
</dbReference>
<evidence type="ECO:0000313" key="2">
    <source>
        <dbReference type="EMBL" id="AII87627.1"/>
    </source>
</evidence>
<dbReference type="AlphaFoldDB" id="A0AAN0VJ33"/>
<name>A0AAN0VJ33_9RHOB</name>
<evidence type="ECO:0000313" key="3">
    <source>
        <dbReference type="Proteomes" id="UP000028680"/>
    </source>
</evidence>
<dbReference type="InterPro" id="IPR029063">
    <property type="entry name" value="SAM-dependent_MTases_sf"/>
</dbReference>
<dbReference type="Proteomes" id="UP000028680">
    <property type="component" value="Chromosome"/>
</dbReference>
<accession>A0AAN0VJ33</accession>